<proteinExistence type="predicted"/>
<feature type="compositionally biased region" description="Polar residues" evidence="1">
    <location>
        <begin position="55"/>
        <end position="74"/>
    </location>
</feature>
<feature type="region of interest" description="Disordered" evidence="1">
    <location>
        <begin position="13"/>
        <end position="88"/>
    </location>
</feature>
<accession>A0ABY9DUG8</accession>
<sequence length="88" mass="9702">MTPGDVASQRLERRLKGAPTAHQHRTEGAPMPHRQCTSAARKAHRRTSAARTPETLLNRTSIPYSPKTQITTLPNALHGVSRARKEAN</sequence>
<keyword evidence="3" id="KW-1185">Reference proteome</keyword>
<gene>
    <name evidence="2" type="ORF">VitviT2T_028268</name>
</gene>
<evidence type="ECO:0000313" key="3">
    <source>
        <dbReference type="Proteomes" id="UP001227230"/>
    </source>
</evidence>
<protein>
    <submittedName>
        <fullName evidence="2">Uncharacterized protein</fullName>
    </submittedName>
</protein>
<evidence type="ECO:0000313" key="2">
    <source>
        <dbReference type="EMBL" id="WKA10708.1"/>
    </source>
</evidence>
<reference evidence="2 3" key="1">
    <citation type="journal article" date="2023" name="Hortic Res">
        <title>The complete reference genome for grapevine (Vitis vinifera L.) genetics and breeding.</title>
        <authorList>
            <person name="Shi X."/>
            <person name="Cao S."/>
            <person name="Wang X."/>
            <person name="Huang S."/>
            <person name="Wang Y."/>
            <person name="Liu Z."/>
            <person name="Liu W."/>
            <person name="Leng X."/>
            <person name="Peng Y."/>
            <person name="Wang N."/>
            <person name="Wang Y."/>
            <person name="Ma Z."/>
            <person name="Xu X."/>
            <person name="Zhang F."/>
            <person name="Xue H."/>
            <person name="Zhong H."/>
            <person name="Wang Y."/>
            <person name="Zhang K."/>
            <person name="Velt A."/>
            <person name="Avia K."/>
            <person name="Holtgrawe D."/>
            <person name="Grimplet J."/>
            <person name="Matus J.T."/>
            <person name="Ware D."/>
            <person name="Wu X."/>
            <person name="Wang H."/>
            <person name="Liu C."/>
            <person name="Fang Y."/>
            <person name="Rustenholz C."/>
            <person name="Cheng Z."/>
            <person name="Xiao H."/>
            <person name="Zhou Y."/>
        </authorList>
    </citation>
    <scope>NUCLEOTIDE SEQUENCE [LARGE SCALE GENOMIC DNA]</scope>
    <source>
        <strain evidence="3">cv. Pinot noir / PN40024</strain>
        <tissue evidence="2">Leaf</tissue>
    </source>
</reference>
<name>A0ABY9DUG8_VITVI</name>
<organism evidence="2 3">
    <name type="scientific">Vitis vinifera</name>
    <name type="common">Grape</name>
    <dbReference type="NCBI Taxonomy" id="29760"/>
    <lineage>
        <taxon>Eukaryota</taxon>
        <taxon>Viridiplantae</taxon>
        <taxon>Streptophyta</taxon>
        <taxon>Embryophyta</taxon>
        <taxon>Tracheophyta</taxon>
        <taxon>Spermatophyta</taxon>
        <taxon>Magnoliopsida</taxon>
        <taxon>eudicotyledons</taxon>
        <taxon>Gunneridae</taxon>
        <taxon>Pentapetalae</taxon>
        <taxon>rosids</taxon>
        <taxon>Vitales</taxon>
        <taxon>Vitaceae</taxon>
        <taxon>Viteae</taxon>
        <taxon>Vitis</taxon>
    </lineage>
</organism>
<dbReference type="EMBL" id="CP126665">
    <property type="protein sequence ID" value="WKA10708.1"/>
    <property type="molecule type" value="Genomic_DNA"/>
</dbReference>
<evidence type="ECO:0000256" key="1">
    <source>
        <dbReference type="SAM" id="MobiDB-lite"/>
    </source>
</evidence>
<dbReference type="Proteomes" id="UP001227230">
    <property type="component" value="Chromosome 18"/>
</dbReference>